<evidence type="ECO:0000313" key="1">
    <source>
        <dbReference type="EMBL" id="WCO02690.1"/>
    </source>
</evidence>
<proteinExistence type="predicted"/>
<dbReference type="InterPro" id="IPR012467">
    <property type="entry name" value="DUF1684"/>
</dbReference>
<dbReference type="PROSITE" id="PS51257">
    <property type="entry name" value="PROKAR_LIPOPROTEIN"/>
    <property type="match status" value="1"/>
</dbReference>
<dbReference type="RefSeq" id="WP_249995456.1">
    <property type="nucleotide sequence ID" value="NZ_CP116221.1"/>
</dbReference>
<protein>
    <submittedName>
        <fullName evidence="1">DUF1684 domain-containing protein</fullName>
    </submittedName>
</protein>
<dbReference type="PANTHER" id="PTHR41913:SF1">
    <property type="entry name" value="DUF1684 DOMAIN-CONTAINING PROTEIN"/>
    <property type="match status" value="1"/>
</dbReference>
<keyword evidence="2" id="KW-1185">Reference proteome</keyword>
<dbReference type="EMBL" id="CP116221">
    <property type="protein sequence ID" value="WCO02690.1"/>
    <property type="molecule type" value="Genomic_DNA"/>
</dbReference>
<reference evidence="1 2" key="1">
    <citation type="submission" date="2023-01" db="EMBL/GenBank/DDBJ databases">
        <title>Psychroserpens ponticola sp. nov., isolated from seawater.</title>
        <authorList>
            <person name="Kristyanto S."/>
            <person name="Jung J."/>
            <person name="Kim J.M."/>
            <person name="Jeon C.O."/>
        </authorList>
    </citation>
    <scope>NUCLEOTIDE SEQUENCE [LARGE SCALE GENOMIC DNA]</scope>
    <source>
        <strain evidence="1 2">MSW6</strain>
    </source>
</reference>
<evidence type="ECO:0000313" key="2">
    <source>
        <dbReference type="Proteomes" id="UP001202717"/>
    </source>
</evidence>
<dbReference type="Pfam" id="PF07920">
    <property type="entry name" value="DUF1684"/>
    <property type="match status" value="1"/>
</dbReference>
<dbReference type="Proteomes" id="UP001202717">
    <property type="component" value="Chromosome"/>
</dbReference>
<name>A0ABY7S118_9FLAO</name>
<organism evidence="1 2">
    <name type="scientific">Psychroserpens ponticola</name>
    <dbReference type="NCBI Taxonomy" id="2932268"/>
    <lineage>
        <taxon>Bacteria</taxon>
        <taxon>Pseudomonadati</taxon>
        <taxon>Bacteroidota</taxon>
        <taxon>Flavobacteriia</taxon>
        <taxon>Flavobacteriales</taxon>
        <taxon>Flavobacteriaceae</taxon>
        <taxon>Psychroserpens</taxon>
    </lineage>
</organism>
<accession>A0ABY7S118</accession>
<dbReference type="PANTHER" id="PTHR41913">
    <property type="entry name" value="DUF1684 DOMAIN-CONTAINING PROTEIN"/>
    <property type="match status" value="1"/>
</dbReference>
<gene>
    <name evidence="1" type="ORF">MUN68_004140</name>
</gene>
<sequence>MKPFLILIVLVSTFSCAQEKKPILGETEFQRELNSEYKDATSSPLKDKDRKHFKGLDFFKFDSSYVVTARLKLTPDTEWFDMKTTTSRVSPERIYGILTFELQGQTYTLNLYQGKDVMKREGLEDYLFLPFIDDTNGEESYGGGRYIDLRIPEDDTIEIDFNKAYNPYCAYNDKYSCPIVPRVNYLALSVRAGVKAFEKQE</sequence>